<feature type="region of interest" description="Disordered" evidence="1">
    <location>
        <begin position="88"/>
        <end position="117"/>
    </location>
</feature>
<gene>
    <name evidence="2" type="ORF">AQJ11_14195</name>
</gene>
<dbReference type="Proteomes" id="UP000053398">
    <property type="component" value="Unassembled WGS sequence"/>
</dbReference>
<sequence length="117" mass="11757">MAASGDAAGASPAEGAVETEDGADAGGVREHRWGRARLLARVADLLGVQADMAGVAEDIGAGRPHGGRGAMNLVSGVFGGAAFGRVAARGARRTEPPSGHPRHDRSSNRPVAVVPRS</sequence>
<proteinExistence type="predicted"/>
<evidence type="ECO:0000313" key="2">
    <source>
        <dbReference type="EMBL" id="KUN27769.1"/>
    </source>
</evidence>
<feature type="compositionally biased region" description="Low complexity" evidence="1">
    <location>
        <begin position="1"/>
        <end position="16"/>
    </location>
</feature>
<comment type="caution">
    <text evidence="2">The sequence shown here is derived from an EMBL/GenBank/DDBJ whole genome shotgun (WGS) entry which is preliminary data.</text>
</comment>
<accession>A0A101QD53</accession>
<feature type="region of interest" description="Disordered" evidence="1">
    <location>
        <begin position="1"/>
        <end position="30"/>
    </location>
</feature>
<name>A0A101QD53_STRCK</name>
<protein>
    <submittedName>
        <fullName evidence="2">Uncharacterized protein</fullName>
    </submittedName>
</protein>
<dbReference type="EMBL" id="LMWP01000016">
    <property type="protein sequence ID" value="KUN27769.1"/>
    <property type="molecule type" value="Genomic_DNA"/>
</dbReference>
<evidence type="ECO:0000256" key="1">
    <source>
        <dbReference type="SAM" id="MobiDB-lite"/>
    </source>
</evidence>
<evidence type="ECO:0000313" key="3">
    <source>
        <dbReference type="Proteomes" id="UP000053398"/>
    </source>
</evidence>
<organism evidence="2 3">
    <name type="scientific">Streptomyces corchorusii</name>
    <name type="common">Streptomyces chibaensis</name>
    <dbReference type="NCBI Taxonomy" id="1903"/>
    <lineage>
        <taxon>Bacteria</taxon>
        <taxon>Bacillati</taxon>
        <taxon>Actinomycetota</taxon>
        <taxon>Actinomycetes</taxon>
        <taxon>Kitasatosporales</taxon>
        <taxon>Streptomycetaceae</taxon>
        <taxon>Streptomyces</taxon>
    </lineage>
</organism>
<dbReference type="AlphaFoldDB" id="A0A101QD53"/>
<keyword evidence="3" id="KW-1185">Reference proteome</keyword>
<reference evidence="2 3" key="1">
    <citation type="submission" date="2015-10" db="EMBL/GenBank/DDBJ databases">
        <title>Draft genome sequence of Streptomyces corchorusii DSM 40340, type strain for the species Streptomyces corchorusii.</title>
        <authorList>
            <person name="Ruckert C."/>
            <person name="Winkler A."/>
            <person name="Kalinowski J."/>
            <person name="Kampfer P."/>
            <person name="Glaeser S."/>
        </authorList>
    </citation>
    <scope>NUCLEOTIDE SEQUENCE [LARGE SCALE GENOMIC DNA]</scope>
    <source>
        <strain evidence="2 3">DSM 40340</strain>
    </source>
</reference>